<evidence type="ECO:0000313" key="2">
    <source>
        <dbReference type="Proteomes" id="UP000321306"/>
    </source>
</evidence>
<dbReference type="RefSeq" id="WP_146885210.1">
    <property type="nucleotide sequence ID" value="NZ_BJXB01000012.1"/>
</dbReference>
<protein>
    <recommendedName>
        <fullName evidence="3">HEAT repeat domain-containing protein</fullName>
    </recommendedName>
</protein>
<dbReference type="Proteomes" id="UP000321306">
    <property type="component" value="Unassembled WGS sequence"/>
</dbReference>
<dbReference type="OrthoDB" id="2568996at2"/>
<proteinExistence type="predicted"/>
<reference evidence="1 2" key="1">
    <citation type="submission" date="2019-07" db="EMBL/GenBank/DDBJ databases">
        <title>Whole genome shotgun sequence of Deinococcus cellulosilyticus NBRC 106333.</title>
        <authorList>
            <person name="Hosoyama A."/>
            <person name="Uohara A."/>
            <person name="Ohji S."/>
            <person name="Ichikawa N."/>
        </authorList>
    </citation>
    <scope>NUCLEOTIDE SEQUENCE [LARGE SCALE GENOMIC DNA]</scope>
    <source>
        <strain evidence="1 2">NBRC 106333</strain>
    </source>
</reference>
<accession>A0A511N424</accession>
<keyword evidence="2" id="KW-1185">Reference proteome</keyword>
<gene>
    <name evidence="1" type="ORF">DC3_28010</name>
</gene>
<evidence type="ECO:0008006" key="3">
    <source>
        <dbReference type="Google" id="ProtNLM"/>
    </source>
</evidence>
<evidence type="ECO:0000313" key="1">
    <source>
        <dbReference type="EMBL" id="GEM47166.1"/>
    </source>
</evidence>
<comment type="caution">
    <text evidence="1">The sequence shown here is derived from an EMBL/GenBank/DDBJ whole genome shotgun (WGS) entry which is preliminary data.</text>
</comment>
<sequence>MTLKPPSFAVALKRGLGRALVHLEHHQDESTRKVVWDALLHCQRHDPQVEGLGIWYLLEAARRTGILQELAPRLIQLLDEEDSWDTIQHVLLLGALGGAGDPLAVKRLREHFVVCLQGQGQLLNWLIQALVEAQGEEGLRFALSKLGWAHQQGLKAAQNAFSLNEAAFLMDCDMQPVIEAWAREDPLIQQFLNDCLLAKTVHKPIGALDTSYENISKRLEDTRAGLMQLARHATEQTLRRLAEDLLQETDARRLERYLLLFQRQPFPMGPLPLLPLARHDDPEVRYRAQRGLKHFQSSEVRKLALELLQDPQNASVGMELLTLNFQSGDERMFRDVLNQLVLQEDEDHLWSFLFELRQVAHQHPTPALLDLMAQGFEHLPCSHCRHQMVLLLKAHQKLPQWLEEEARLDLNEDLREEFL</sequence>
<dbReference type="EMBL" id="BJXB01000012">
    <property type="protein sequence ID" value="GEM47166.1"/>
    <property type="molecule type" value="Genomic_DNA"/>
</dbReference>
<name>A0A511N424_DEIC1</name>
<dbReference type="SUPFAM" id="SSF48371">
    <property type="entry name" value="ARM repeat"/>
    <property type="match status" value="1"/>
</dbReference>
<dbReference type="InterPro" id="IPR016024">
    <property type="entry name" value="ARM-type_fold"/>
</dbReference>
<organism evidence="1 2">
    <name type="scientific">Deinococcus cellulosilyticus (strain DSM 18568 / NBRC 106333 / KACC 11606 / 5516J-15)</name>
    <dbReference type="NCBI Taxonomy" id="1223518"/>
    <lineage>
        <taxon>Bacteria</taxon>
        <taxon>Thermotogati</taxon>
        <taxon>Deinococcota</taxon>
        <taxon>Deinococci</taxon>
        <taxon>Deinococcales</taxon>
        <taxon>Deinococcaceae</taxon>
        <taxon>Deinococcus</taxon>
    </lineage>
</organism>
<dbReference type="AlphaFoldDB" id="A0A511N424"/>